<dbReference type="AlphaFoldDB" id="A0AAV2MXW1"/>
<protein>
    <submittedName>
        <fullName evidence="1">Uncharacterized protein</fullName>
    </submittedName>
</protein>
<evidence type="ECO:0000313" key="2">
    <source>
        <dbReference type="Proteomes" id="UP001497644"/>
    </source>
</evidence>
<organism evidence="1 2">
    <name type="scientific">Lasius platythorax</name>
    <dbReference type="NCBI Taxonomy" id="488582"/>
    <lineage>
        <taxon>Eukaryota</taxon>
        <taxon>Metazoa</taxon>
        <taxon>Ecdysozoa</taxon>
        <taxon>Arthropoda</taxon>
        <taxon>Hexapoda</taxon>
        <taxon>Insecta</taxon>
        <taxon>Pterygota</taxon>
        <taxon>Neoptera</taxon>
        <taxon>Endopterygota</taxon>
        <taxon>Hymenoptera</taxon>
        <taxon>Apocrita</taxon>
        <taxon>Aculeata</taxon>
        <taxon>Formicoidea</taxon>
        <taxon>Formicidae</taxon>
        <taxon>Formicinae</taxon>
        <taxon>Lasius</taxon>
        <taxon>Lasius</taxon>
    </lineage>
</organism>
<name>A0AAV2MXW1_9HYME</name>
<proteinExistence type="predicted"/>
<dbReference type="Proteomes" id="UP001497644">
    <property type="component" value="Unassembled WGS sequence"/>
</dbReference>
<comment type="caution">
    <text evidence="1">The sequence shown here is derived from an EMBL/GenBank/DDBJ whole genome shotgun (WGS) entry which is preliminary data.</text>
</comment>
<gene>
    <name evidence="1" type="ORF">LPLAT_LOCUS5583</name>
</gene>
<accession>A0AAV2MXW1</accession>
<dbReference type="EMBL" id="CAXIPU020000457">
    <property type="protein sequence ID" value="CAL1672179.1"/>
    <property type="molecule type" value="Genomic_DNA"/>
</dbReference>
<evidence type="ECO:0000313" key="1">
    <source>
        <dbReference type="EMBL" id="CAL1672179.1"/>
    </source>
</evidence>
<sequence length="218" mass="25684">MQLYNRIMNYNFLILLGFWNKVLTCIDRVQRRQQDPSMNFHAAALDLKDLRDHFDDKREVLVNASLEEGLGLCQEWNVKVERRQRQKKRMAGENSRDDGLTVKGEMERVMKRTLDRLYRGMNERFTRLQDIDAKFGFLLNVEGLCYNADSSNLKMKCENLSDFYSCDIDGQQLYKKILDCRILLSSPGNIKISRSEKILEFTNLKNIKITVLNFRPQN</sequence>
<reference evidence="1" key="1">
    <citation type="submission" date="2024-04" db="EMBL/GenBank/DDBJ databases">
        <authorList>
            <consortium name="Molecular Ecology Group"/>
        </authorList>
    </citation>
    <scope>NUCLEOTIDE SEQUENCE</scope>
</reference>
<keyword evidence="2" id="KW-1185">Reference proteome</keyword>